<proteinExistence type="predicted"/>
<dbReference type="EMBL" id="JAADJZ010000007">
    <property type="protein sequence ID" value="KAF2873793.1"/>
    <property type="molecule type" value="Genomic_DNA"/>
</dbReference>
<accession>A0A7C8IDU5</accession>
<reference evidence="3 4" key="1">
    <citation type="submission" date="2020-01" db="EMBL/GenBank/DDBJ databases">
        <authorList>
            <consortium name="DOE Joint Genome Institute"/>
            <person name="Haridas S."/>
            <person name="Albert R."/>
            <person name="Binder M."/>
            <person name="Bloem J."/>
            <person name="Labutti K."/>
            <person name="Salamov A."/>
            <person name="Andreopoulos B."/>
            <person name="Baker S.E."/>
            <person name="Barry K."/>
            <person name="Bills G."/>
            <person name="Bluhm B.H."/>
            <person name="Cannon C."/>
            <person name="Castanera R."/>
            <person name="Culley D.E."/>
            <person name="Daum C."/>
            <person name="Ezra D."/>
            <person name="Gonzalez J.B."/>
            <person name="Henrissat B."/>
            <person name="Kuo A."/>
            <person name="Liang C."/>
            <person name="Lipzen A."/>
            <person name="Lutzoni F."/>
            <person name="Magnuson J."/>
            <person name="Mondo S."/>
            <person name="Nolan M."/>
            <person name="Ohm R."/>
            <person name="Pangilinan J."/>
            <person name="Park H.-J.H."/>
            <person name="Ramirez L."/>
            <person name="Alfaro M."/>
            <person name="Sun H."/>
            <person name="Tritt A."/>
            <person name="Yoshinaga Y."/>
            <person name="Zwiers L.-H.L."/>
            <person name="Turgeon B.G."/>
            <person name="Goodwin S.B."/>
            <person name="Spatafora J.W."/>
            <person name="Crous P.W."/>
            <person name="Grigoriev I.V."/>
        </authorList>
    </citation>
    <scope>NUCLEOTIDE SEQUENCE [LARGE SCALE GENOMIC DNA]</scope>
    <source>
        <strain evidence="3 4">CBS 611.86</strain>
    </source>
</reference>
<evidence type="ECO:0000313" key="4">
    <source>
        <dbReference type="Proteomes" id="UP000481861"/>
    </source>
</evidence>
<gene>
    <name evidence="3" type="ORF">BDV95DRAFT_605270</name>
</gene>
<organism evidence="3 4">
    <name type="scientific">Massariosphaeria phaeospora</name>
    <dbReference type="NCBI Taxonomy" id="100035"/>
    <lineage>
        <taxon>Eukaryota</taxon>
        <taxon>Fungi</taxon>
        <taxon>Dikarya</taxon>
        <taxon>Ascomycota</taxon>
        <taxon>Pezizomycotina</taxon>
        <taxon>Dothideomycetes</taxon>
        <taxon>Pleosporomycetidae</taxon>
        <taxon>Pleosporales</taxon>
        <taxon>Pleosporales incertae sedis</taxon>
        <taxon>Massariosphaeria</taxon>
    </lineage>
</organism>
<feature type="coiled-coil region" evidence="1">
    <location>
        <begin position="149"/>
        <end position="193"/>
    </location>
</feature>
<sequence>MDDTTTPNAASHDQTSPDAQRQPPLNSLPVSADMDDTTTAAPAPPAQPAPDPLREPRGYMVFTGNFDKDRRLRLFINCKPKQEAEAWWECDSYCLRATKRYAEPSHRPTPVNVAEKHGWLRDFSAFKKICERVQNPNLEAARLQEDQDAAARLQQVKDAAARLQEVEDEAARLQEVAREAARLRKVAREAARVQDVRDEAAFTAWRAEVLMQLASDSN</sequence>
<protein>
    <submittedName>
        <fullName evidence="3">Uncharacterized protein</fullName>
    </submittedName>
</protein>
<evidence type="ECO:0000256" key="1">
    <source>
        <dbReference type="SAM" id="Coils"/>
    </source>
</evidence>
<evidence type="ECO:0000313" key="3">
    <source>
        <dbReference type="EMBL" id="KAF2873793.1"/>
    </source>
</evidence>
<feature type="compositionally biased region" description="Pro residues" evidence="2">
    <location>
        <begin position="42"/>
        <end position="51"/>
    </location>
</feature>
<name>A0A7C8IDU5_9PLEO</name>
<dbReference type="AlphaFoldDB" id="A0A7C8IDU5"/>
<keyword evidence="4" id="KW-1185">Reference proteome</keyword>
<dbReference type="Proteomes" id="UP000481861">
    <property type="component" value="Unassembled WGS sequence"/>
</dbReference>
<feature type="compositionally biased region" description="Polar residues" evidence="2">
    <location>
        <begin position="1"/>
        <end position="29"/>
    </location>
</feature>
<comment type="caution">
    <text evidence="3">The sequence shown here is derived from an EMBL/GenBank/DDBJ whole genome shotgun (WGS) entry which is preliminary data.</text>
</comment>
<feature type="region of interest" description="Disordered" evidence="2">
    <location>
        <begin position="1"/>
        <end position="57"/>
    </location>
</feature>
<evidence type="ECO:0000256" key="2">
    <source>
        <dbReference type="SAM" id="MobiDB-lite"/>
    </source>
</evidence>
<keyword evidence="1" id="KW-0175">Coiled coil</keyword>